<protein>
    <submittedName>
        <fullName evidence="2">Uncharacterized protein</fullName>
    </submittedName>
</protein>
<feature type="transmembrane region" description="Helical" evidence="1">
    <location>
        <begin position="29"/>
        <end position="52"/>
    </location>
</feature>
<keyword evidence="1" id="KW-0812">Transmembrane</keyword>
<proteinExistence type="predicted"/>
<sequence>MMMVTLSIKFIIPNNNRFSQISKVTLYSLIHYCIFVIIHYMYSLLFTVYSLYSLY</sequence>
<name>A0A397WBM5_9GLOM</name>
<keyword evidence="3" id="KW-1185">Reference proteome</keyword>
<evidence type="ECO:0000256" key="1">
    <source>
        <dbReference type="SAM" id="Phobius"/>
    </source>
</evidence>
<dbReference type="AlphaFoldDB" id="A0A397WBM5"/>
<reference evidence="2 3" key="1">
    <citation type="submission" date="2018-06" db="EMBL/GenBank/DDBJ databases">
        <title>Comparative genomics reveals the genomic features of Rhizophagus irregularis, R. cerebriforme, R. diaphanum and Gigaspora rosea, and their symbiotic lifestyle signature.</title>
        <authorList>
            <person name="Morin E."/>
            <person name="San Clemente H."/>
            <person name="Chen E.C.H."/>
            <person name="De La Providencia I."/>
            <person name="Hainaut M."/>
            <person name="Kuo A."/>
            <person name="Kohler A."/>
            <person name="Murat C."/>
            <person name="Tang N."/>
            <person name="Roy S."/>
            <person name="Loubradou J."/>
            <person name="Henrissat B."/>
            <person name="Grigoriev I.V."/>
            <person name="Corradi N."/>
            <person name="Roux C."/>
            <person name="Martin F.M."/>
        </authorList>
    </citation>
    <scope>NUCLEOTIDE SEQUENCE [LARGE SCALE GENOMIC DNA]</scope>
    <source>
        <strain evidence="2 3">DAOM 194757</strain>
    </source>
</reference>
<keyword evidence="1" id="KW-1133">Transmembrane helix</keyword>
<evidence type="ECO:0000313" key="3">
    <source>
        <dbReference type="Proteomes" id="UP000266673"/>
    </source>
</evidence>
<keyword evidence="1" id="KW-0472">Membrane</keyword>
<dbReference type="EMBL" id="QKWP01000019">
    <property type="protein sequence ID" value="RIB30183.1"/>
    <property type="molecule type" value="Genomic_DNA"/>
</dbReference>
<dbReference type="Proteomes" id="UP000266673">
    <property type="component" value="Unassembled WGS sequence"/>
</dbReference>
<comment type="caution">
    <text evidence="2">The sequence shown here is derived from an EMBL/GenBank/DDBJ whole genome shotgun (WGS) entry which is preliminary data.</text>
</comment>
<evidence type="ECO:0000313" key="2">
    <source>
        <dbReference type="EMBL" id="RIB30183.1"/>
    </source>
</evidence>
<accession>A0A397WBM5</accession>
<gene>
    <name evidence="2" type="ORF">C2G38_2054599</name>
</gene>
<organism evidence="2 3">
    <name type="scientific">Gigaspora rosea</name>
    <dbReference type="NCBI Taxonomy" id="44941"/>
    <lineage>
        <taxon>Eukaryota</taxon>
        <taxon>Fungi</taxon>
        <taxon>Fungi incertae sedis</taxon>
        <taxon>Mucoromycota</taxon>
        <taxon>Glomeromycotina</taxon>
        <taxon>Glomeromycetes</taxon>
        <taxon>Diversisporales</taxon>
        <taxon>Gigasporaceae</taxon>
        <taxon>Gigaspora</taxon>
    </lineage>
</organism>